<dbReference type="SUPFAM" id="SSF51206">
    <property type="entry name" value="cAMP-binding domain-like"/>
    <property type="match status" value="1"/>
</dbReference>
<dbReference type="Pfam" id="PF00027">
    <property type="entry name" value="cNMP_binding"/>
    <property type="match status" value="1"/>
</dbReference>
<keyword evidence="3" id="KW-1185">Reference proteome</keyword>
<organism evidence="2 3">
    <name type="scientific">Wandonia haliotis</name>
    <dbReference type="NCBI Taxonomy" id="574963"/>
    <lineage>
        <taxon>Bacteria</taxon>
        <taxon>Pseudomonadati</taxon>
        <taxon>Bacteroidota</taxon>
        <taxon>Flavobacteriia</taxon>
        <taxon>Flavobacteriales</taxon>
        <taxon>Crocinitomicaceae</taxon>
        <taxon>Wandonia</taxon>
    </lineage>
</organism>
<dbReference type="InterPro" id="IPR018490">
    <property type="entry name" value="cNMP-bd_dom_sf"/>
</dbReference>
<dbReference type="EMBL" id="BAAAFH010000011">
    <property type="protein sequence ID" value="GAA0875909.1"/>
    <property type="molecule type" value="Genomic_DNA"/>
</dbReference>
<accession>A0ABP3Y5C3</accession>
<dbReference type="CDD" id="cd00038">
    <property type="entry name" value="CAP_ED"/>
    <property type="match status" value="1"/>
</dbReference>
<reference evidence="3" key="1">
    <citation type="journal article" date="2019" name="Int. J. Syst. Evol. Microbiol.">
        <title>The Global Catalogue of Microorganisms (GCM) 10K type strain sequencing project: providing services to taxonomists for standard genome sequencing and annotation.</title>
        <authorList>
            <consortium name="The Broad Institute Genomics Platform"/>
            <consortium name="The Broad Institute Genome Sequencing Center for Infectious Disease"/>
            <person name="Wu L."/>
            <person name="Ma J."/>
        </authorList>
    </citation>
    <scope>NUCLEOTIDE SEQUENCE [LARGE SCALE GENOMIC DNA]</scope>
    <source>
        <strain evidence="3">JCM 16083</strain>
    </source>
</reference>
<gene>
    <name evidence="2" type="ORF">GCM10009118_23180</name>
</gene>
<dbReference type="InterPro" id="IPR014710">
    <property type="entry name" value="RmlC-like_jellyroll"/>
</dbReference>
<dbReference type="Proteomes" id="UP001501126">
    <property type="component" value="Unassembled WGS sequence"/>
</dbReference>
<evidence type="ECO:0000313" key="2">
    <source>
        <dbReference type="EMBL" id="GAA0875909.1"/>
    </source>
</evidence>
<evidence type="ECO:0000259" key="1">
    <source>
        <dbReference type="Pfam" id="PF00027"/>
    </source>
</evidence>
<feature type="domain" description="Cyclic nucleotide-binding" evidence="1">
    <location>
        <begin position="27"/>
        <end position="114"/>
    </location>
</feature>
<dbReference type="RefSeq" id="WP_343787865.1">
    <property type="nucleotide sequence ID" value="NZ_BAAAFH010000011.1"/>
</dbReference>
<dbReference type="InterPro" id="IPR000595">
    <property type="entry name" value="cNMP-bd_dom"/>
</dbReference>
<dbReference type="Gene3D" id="2.60.120.10">
    <property type="entry name" value="Jelly Rolls"/>
    <property type="match status" value="1"/>
</dbReference>
<protein>
    <recommendedName>
        <fullName evidence="1">Cyclic nucleotide-binding domain-containing protein</fullName>
    </recommendedName>
</protein>
<evidence type="ECO:0000313" key="3">
    <source>
        <dbReference type="Proteomes" id="UP001501126"/>
    </source>
</evidence>
<name>A0ABP3Y5C3_9FLAO</name>
<comment type="caution">
    <text evidence="2">The sequence shown here is derived from an EMBL/GenBank/DDBJ whole genome shotgun (WGS) entry which is preliminary data.</text>
</comment>
<proteinExistence type="predicted"/>
<sequence length="189" mass="22277">MELDEFLHTFGLSDEEIYLMQKLGKEERFRQGEDVSFIGRHIDHFHFIKQGMIRSYRIIDGNDFTYNFFLVGDICVDYESLLKKVPSQSYFEVLAPTEVITFRFSKVEALFEEHPRIERIARKMAEFAYVRLVERVKEFQSDSLEQRYLNLISNQEALFHSAPLQHIASYLGVKPQSLSRVRAKIVKNS</sequence>